<feature type="region of interest" description="Disordered" evidence="1">
    <location>
        <begin position="74"/>
        <end position="94"/>
    </location>
</feature>
<dbReference type="Proteomes" id="UP000029224">
    <property type="component" value="Unassembled WGS sequence"/>
</dbReference>
<proteinExistence type="predicted"/>
<protein>
    <submittedName>
        <fullName evidence="3">Uncharacterized protein</fullName>
    </submittedName>
</protein>
<name>A0A090T433_9VIBR</name>
<keyword evidence="4" id="KW-1185">Reference proteome</keyword>
<dbReference type="AlphaFoldDB" id="A0A090T433"/>
<reference evidence="3 4" key="2">
    <citation type="submission" date="2014-09" db="EMBL/GenBank/DDBJ databases">
        <authorList>
            <consortium name="NBRP consortium"/>
            <person name="Sawabe T."/>
            <person name="Meirelles P."/>
            <person name="Nakanishi M."/>
            <person name="Sayaka M."/>
            <person name="Hattori M."/>
            <person name="Ohkuma M."/>
        </authorList>
    </citation>
    <scope>NUCLEOTIDE SEQUENCE [LARGE SCALE GENOMIC DNA]</scope>
    <source>
        <strain evidence="3 4">JCM 19240</strain>
    </source>
</reference>
<keyword evidence="2" id="KW-0732">Signal</keyword>
<reference evidence="3 4" key="1">
    <citation type="submission" date="2014-09" db="EMBL/GenBank/DDBJ databases">
        <title>Vibrio maritimus JCM 19240. (C210) whole genome shotgun sequence.</title>
        <authorList>
            <person name="Sawabe T."/>
            <person name="Meirelles P."/>
            <person name="Nakanishi M."/>
            <person name="Sayaka M."/>
            <person name="Hattori M."/>
            <person name="Ohkuma M."/>
        </authorList>
    </citation>
    <scope>NUCLEOTIDE SEQUENCE [LARGE SCALE GENOMIC DNA]</scope>
    <source>
        <strain evidence="3 4">JCM 19240</strain>
    </source>
</reference>
<evidence type="ECO:0000313" key="4">
    <source>
        <dbReference type="Proteomes" id="UP000029224"/>
    </source>
</evidence>
<evidence type="ECO:0000256" key="2">
    <source>
        <dbReference type="SAM" id="SignalP"/>
    </source>
</evidence>
<feature type="signal peptide" evidence="2">
    <location>
        <begin position="1"/>
        <end position="19"/>
    </location>
</feature>
<evidence type="ECO:0000256" key="1">
    <source>
        <dbReference type="SAM" id="MobiDB-lite"/>
    </source>
</evidence>
<gene>
    <name evidence="3" type="ORF">JCM19240_4290</name>
</gene>
<organism evidence="3 4">
    <name type="scientific">Vibrio maritimus</name>
    <dbReference type="NCBI Taxonomy" id="990268"/>
    <lineage>
        <taxon>Bacteria</taxon>
        <taxon>Pseudomonadati</taxon>
        <taxon>Pseudomonadota</taxon>
        <taxon>Gammaproteobacteria</taxon>
        <taxon>Vibrionales</taxon>
        <taxon>Vibrionaceae</taxon>
        <taxon>Vibrio</taxon>
    </lineage>
</organism>
<dbReference type="OrthoDB" id="116923at135623"/>
<sequence length="94" mass="10302">MRVIWALCAYCLLLDTAIAAKGDNTPHQAESRVLFVNPGFAQESFWHDVDLYAQAAADSLACNSRSSMVNVTDFSPAKSSSKECSKTPRQILSF</sequence>
<feature type="chain" id="PRO_5005414196" evidence="2">
    <location>
        <begin position="20"/>
        <end position="94"/>
    </location>
</feature>
<evidence type="ECO:0000313" key="3">
    <source>
        <dbReference type="EMBL" id="GAL34740.1"/>
    </source>
</evidence>
<accession>A0A090T433</accession>
<comment type="caution">
    <text evidence="3">The sequence shown here is derived from an EMBL/GenBank/DDBJ whole genome shotgun (WGS) entry which is preliminary data.</text>
</comment>
<dbReference type="Gene3D" id="3.40.50.2300">
    <property type="match status" value="1"/>
</dbReference>
<dbReference type="EMBL" id="BBMT01000005">
    <property type="protein sequence ID" value="GAL34740.1"/>
    <property type="molecule type" value="Genomic_DNA"/>
</dbReference>